<sequence>MLLSLATRRLYSALEINAYSSEPIDNSRKFNLDLAGPRFFFCSDSMIDLILKTGINQYMEFKSVDASYVSDAVGKLENVPDSRSAIFKHRTIIMMVTDMLRIILYAIALANYDQDNVEVCKDVINTKSGINHLALYHSSMAVIPHKLQLHVMACHRQKKTQRHCLKMALNQRIVCLAPWHAIYNYDSNQSKLMSNIGLNKFTNANGAMIYPILVKGNFLKPFRRAAVKGCIYVLRMPVVAVLLDKDNGTYKGVKLVSGQELFSPQLIVAPSFTFPSTLGPSPAQGQILVMPKRRFVTYLSAMCDNVEEGKKLINAAINALFSVPIPGNSEKSAADSLSEHIEENPVCFGMLCTFKS</sequence>
<gene>
    <name evidence="2" type="ORF">Scaly_2989600</name>
</gene>
<evidence type="ECO:0000313" key="2">
    <source>
        <dbReference type="EMBL" id="KAL0305315.1"/>
    </source>
</evidence>
<dbReference type="InterPro" id="IPR036188">
    <property type="entry name" value="FAD/NAD-bd_sf"/>
</dbReference>
<dbReference type="Pfam" id="PF00996">
    <property type="entry name" value="GDI"/>
    <property type="match status" value="1"/>
</dbReference>
<dbReference type="GO" id="GO:0005634">
    <property type="term" value="C:nucleus"/>
    <property type="evidence" value="ECO:0007669"/>
    <property type="project" value="TreeGrafter"/>
</dbReference>
<dbReference type="InterPro" id="IPR018203">
    <property type="entry name" value="GDP_dissociation_inhibitor"/>
</dbReference>
<dbReference type="GO" id="GO:0005092">
    <property type="term" value="F:GDP-dissociation inhibitor activity"/>
    <property type="evidence" value="ECO:0007669"/>
    <property type="project" value="InterPro"/>
</dbReference>
<evidence type="ECO:0000256" key="1">
    <source>
        <dbReference type="ARBA" id="ARBA00005593"/>
    </source>
</evidence>
<reference evidence="2" key="2">
    <citation type="journal article" date="2024" name="Plant">
        <title>Genomic evolution and insights into agronomic trait innovations of Sesamum species.</title>
        <authorList>
            <person name="Miao H."/>
            <person name="Wang L."/>
            <person name="Qu L."/>
            <person name="Liu H."/>
            <person name="Sun Y."/>
            <person name="Le M."/>
            <person name="Wang Q."/>
            <person name="Wei S."/>
            <person name="Zheng Y."/>
            <person name="Lin W."/>
            <person name="Duan Y."/>
            <person name="Cao H."/>
            <person name="Xiong S."/>
            <person name="Wang X."/>
            <person name="Wei L."/>
            <person name="Li C."/>
            <person name="Ma Q."/>
            <person name="Ju M."/>
            <person name="Zhao R."/>
            <person name="Li G."/>
            <person name="Mu C."/>
            <person name="Tian Q."/>
            <person name="Mei H."/>
            <person name="Zhang T."/>
            <person name="Gao T."/>
            <person name="Zhang H."/>
        </authorList>
    </citation>
    <scope>NUCLEOTIDE SEQUENCE</scope>
    <source>
        <strain evidence="2">KEN8</strain>
    </source>
</reference>
<proteinExistence type="inferred from homology"/>
<comment type="caution">
    <text evidence="2">The sequence shown here is derived from an EMBL/GenBank/DDBJ whole genome shotgun (WGS) entry which is preliminary data.</text>
</comment>
<dbReference type="PANTHER" id="PTHR11787:SF4">
    <property type="entry name" value="CHM, RAB ESCORT PROTEIN 1"/>
    <property type="match status" value="1"/>
</dbReference>
<dbReference type="Gene3D" id="3.50.50.60">
    <property type="entry name" value="FAD/NAD(P)-binding domain"/>
    <property type="match status" value="1"/>
</dbReference>
<comment type="similarity">
    <text evidence="1">Belongs to the Rab GDI family.</text>
</comment>
<reference evidence="2" key="1">
    <citation type="submission" date="2020-06" db="EMBL/GenBank/DDBJ databases">
        <authorList>
            <person name="Li T."/>
            <person name="Hu X."/>
            <person name="Zhang T."/>
            <person name="Song X."/>
            <person name="Zhang H."/>
            <person name="Dai N."/>
            <person name="Sheng W."/>
            <person name="Hou X."/>
            <person name="Wei L."/>
        </authorList>
    </citation>
    <scope>NUCLEOTIDE SEQUENCE</scope>
    <source>
        <strain evidence="2">KEN8</strain>
        <tissue evidence="2">Leaf</tissue>
    </source>
</reference>
<dbReference type="GO" id="GO:0007264">
    <property type="term" value="P:small GTPase-mediated signal transduction"/>
    <property type="evidence" value="ECO:0007669"/>
    <property type="project" value="InterPro"/>
</dbReference>
<dbReference type="GO" id="GO:0016192">
    <property type="term" value="P:vesicle-mediated transport"/>
    <property type="evidence" value="ECO:0007669"/>
    <property type="project" value="TreeGrafter"/>
</dbReference>
<accession>A0AAW2KEB0</accession>
<dbReference type="GO" id="GO:0005829">
    <property type="term" value="C:cytosol"/>
    <property type="evidence" value="ECO:0007669"/>
    <property type="project" value="TreeGrafter"/>
</dbReference>
<dbReference type="SUPFAM" id="SSF51905">
    <property type="entry name" value="FAD/NAD(P)-binding domain"/>
    <property type="match status" value="1"/>
</dbReference>
<protein>
    <submittedName>
        <fullName evidence="2">Rab escort protein 1</fullName>
    </submittedName>
</protein>
<dbReference type="PANTHER" id="PTHR11787">
    <property type="entry name" value="RAB GDP-DISSOCIATION INHIBITOR"/>
    <property type="match status" value="1"/>
</dbReference>
<name>A0AAW2KEB0_9LAMI</name>
<dbReference type="EMBL" id="JACGWM010000392">
    <property type="protein sequence ID" value="KAL0305315.1"/>
    <property type="molecule type" value="Genomic_DNA"/>
</dbReference>
<dbReference type="GO" id="GO:0005968">
    <property type="term" value="C:Rab-protein geranylgeranyltransferase complex"/>
    <property type="evidence" value="ECO:0007669"/>
    <property type="project" value="TreeGrafter"/>
</dbReference>
<dbReference type="Gene3D" id="3.30.519.10">
    <property type="entry name" value="Guanine Nucleotide Dissociation Inhibitor, domain 2"/>
    <property type="match status" value="1"/>
</dbReference>
<dbReference type="AlphaFoldDB" id="A0AAW2KEB0"/>
<organism evidence="2">
    <name type="scientific">Sesamum calycinum</name>
    <dbReference type="NCBI Taxonomy" id="2727403"/>
    <lineage>
        <taxon>Eukaryota</taxon>
        <taxon>Viridiplantae</taxon>
        <taxon>Streptophyta</taxon>
        <taxon>Embryophyta</taxon>
        <taxon>Tracheophyta</taxon>
        <taxon>Spermatophyta</taxon>
        <taxon>Magnoliopsida</taxon>
        <taxon>eudicotyledons</taxon>
        <taxon>Gunneridae</taxon>
        <taxon>Pentapetalae</taxon>
        <taxon>asterids</taxon>
        <taxon>lamiids</taxon>
        <taxon>Lamiales</taxon>
        <taxon>Pedaliaceae</taxon>
        <taxon>Sesamum</taxon>
    </lineage>
</organism>